<reference evidence="5 6" key="1">
    <citation type="submission" date="2018-02" db="EMBL/GenBank/DDBJ databases">
        <title>The genomes of Aspergillus section Nigri reveals drivers in fungal speciation.</title>
        <authorList>
            <consortium name="DOE Joint Genome Institute"/>
            <person name="Vesth T.C."/>
            <person name="Nybo J."/>
            <person name="Theobald S."/>
            <person name="Brandl J."/>
            <person name="Frisvad J.C."/>
            <person name="Nielsen K.F."/>
            <person name="Lyhne E.K."/>
            <person name="Kogle M.E."/>
            <person name="Kuo A."/>
            <person name="Riley R."/>
            <person name="Clum A."/>
            <person name="Nolan M."/>
            <person name="Lipzen A."/>
            <person name="Salamov A."/>
            <person name="Henrissat B."/>
            <person name="Wiebenga A."/>
            <person name="De vries R.P."/>
            <person name="Grigoriev I.V."/>
            <person name="Mortensen U.H."/>
            <person name="Andersen M.R."/>
            <person name="Baker S.E."/>
        </authorList>
    </citation>
    <scope>NUCLEOTIDE SEQUENCE [LARGE SCALE GENOMIC DNA]</scope>
    <source>
        <strain evidence="5 6">CBS 707.79</strain>
    </source>
</reference>
<keyword evidence="6" id="KW-1185">Reference proteome</keyword>
<dbReference type="InterPro" id="IPR036291">
    <property type="entry name" value="NAD(P)-bd_dom_sf"/>
</dbReference>
<dbReference type="Proteomes" id="UP000247810">
    <property type="component" value="Unassembled WGS sequence"/>
</dbReference>
<dbReference type="OrthoDB" id="3358371at2759"/>
<feature type="region of interest" description="Disordered" evidence="3">
    <location>
        <begin position="1"/>
        <end position="36"/>
    </location>
</feature>
<sequence>MLDHTLEGNQSSSPRAAKYGRDASANAGVSHGRGESVIRHLRQDPQLSSQFRIRAVTRDPSKPAAQALATPGVELVAADLNTPSSLLPALEGSHTVFLIVATFGRATGRAAVFVSVSREQAMASLPAYMADEYVETQLQMEEFGYYYGKTLDESLGLVESKPASLEEYFRRNAACWP</sequence>
<name>A0A319DU70_9EURO</name>
<protein>
    <recommendedName>
        <fullName evidence="4">NmrA-like domain-containing protein</fullName>
    </recommendedName>
</protein>
<evidence type="ECO:0000256" key="2">
    <source>
        <dbReference type="ARBA" id="ARBA00022857"/>
    </source>
</evidence>
<dbReference type="EMBL" id="KZ825939">
    <property type="protein sequence ID" value="PYH91648.1"/>
    <property type="molecule type" value="Genomic_DNA"/>
</dbReference>
<evidence type="ECO:0000313" key="5">
    <source>
        <dbReference type="EMBL" id="PYH91648.1"/>
    </source>
</evidence>
<dbReference type="Gene3D" id="3.40.50.720">
    <property type="entry name" value="NAD(P)-binding Rossmann-like Domain"/>
    <property type="match status" value="1"/>
</dbReference>
<dbReference type="InterPro" id="IPR008030">
    <property type="entry name" value="NmrA-like"/>
</dbReference>
<evidence type="ECO:0000313" key="6">
    <source>
        <dbReference type="Proteomes" id="UP000247810"/>
    </source>
</evidence>
<dbReference type="PANTHER" id="PTHR42748">
    <property type="entry name" value="NITROGEN METABOLITE REPRESSION PROTEIN NMRA FAMILY MEMBER"/>
    <property type="match status" value="1"/>
</dbReference>
<dbReference type="AlphaFoldDB" id="A0A319DU70"/>
<dbReference type="STRING" id="1448320.A0A319DU70"/>
<dbReference type="SUPFAM" id="SSF51735">
    <property type="entry name" value="NAD(P)-binding Rossmann-fold domains"/>
    <property type="match status" value="1"/>
</dbReference>
<dbReference type="PANTHER" id="PTHR42748:SF31">
    <property type="entry name" value="NMRA-LIKE DOMAIN-CONTAINING PROTEIN-RELATED"/>
    <property type="match status" value="1"/>
</dbReference>
<dbReference type="InterPro" id="IPR051164">
    <property type="entry name" value="NmrA-like_oxidored"/>
</dbReference>
<dbReference type="VEuPathDB" id="FungiDB:BO71DRAFT_432686"/>
<feature type="domain" description="NmrA-like" evidence="4">
    <location>
        <begin position="34"/>
        <end position="100"/>
    </location>
</feature>
<accession>A0A319DU70</accession>
<evidence type="ECO:0000256" key="1">
    <source>
        <dbReference type="ARBA" id="ARBA00006328"/>
    </source>
</evidence>
<organism evidence="5 6">
    <name type="scientific">Aspergillus ellipticus CBS 707.79</name>
    <dbReference type="NCBI Taxonomy" id="1448320"/>
    <lineage>
        <taxon>Eukaryota</taxon>
        <taxon>Fungi</taxon>
        <taxon>Dikarya</taxon>
        <taxon>Ascomycota</taxon>
        <taxon>Pezizomycotina</taxon>
        <taxon>Eurotiomycetes</taxon>
        <taxon>Eurotiomycetidae</taxon>
        <taxon>Eurotiales</taxon>
        <taxon>Aspergillaceae</taxon>
        <taxon>Aspergillus</taxon>
        <taxon>Aspergillus subgen. Circumdati</taxon>
    </lineage>
</organism>
<gene>
    <name evidence="5" type="ORF">BO71DRAFT_432686</name>
</gene>
<dbReference type="Pfam" id="PF05368">
    <property type="entry name" value="NmrA"/>
    <property type="match status" value="1"/>
</dbReference>
<proteinExistence type="inferred from homology"/>
<evidence type="ECO:0000259" key="4">
    <source>
        <dbReference type="Pfam" id="PF05368"/>
    </source>
</evidence>
<keyword evidence="2" id="KW-0521">NADP</keyword>
<dbReference type="GO" id="GO:0005634">
    <property type="term" value="C:nucleus"/>
    <property type="evidence" value="ECO:0007669"/>
    <property type="project" value="TreeGrafter"/>
</dbReference>
<comment type="similarity">
    <text evidence="1">Belongs to the NmrA-type oxidoreductase family.</text>
</comment>
<evidence type="ECO:0000256" key="3">
    <source>
        <dbReference type="SAM" id="MobiDB-lite"/>
    </source>
</evidence>